<sequence>MYSKSLLLCFLPLVLSQELRVLHRIHDPLASSPAPYTERGQLSLTDSASSAALLSVESLGNDLLEFAESAHSLAGDVWYQVALEREGDAHPGHWATSAVKACHLAQSTSETFIIHQNADGKPFNVDFFVSPIPHDGACPKRSQSVAPYRHTTNTTVLLRSPSRPPTLQLRTPPPLTPQGEQAVPVVEKSFFQKYWIYGVVIMGALLISGGGEEEKPKQE</sequence>
<dbReference type="OrthoDB" id="1894652at2759"/>
<dbReference type="EMBL" id="KV417584">
    <property type="protein sequence ID" value="KZP17305.1"/>
    <property type="molecule type" value="Genomic_DNA"/>
</dbReference>
<accession>A0A166FYP7</accession>
<dbReference type="AlphaFoldDB" id="A0A166FYP7"/>
<keyword evidence="3" id="KW-1185">Reference proteome</keyword>
<reference evidence="2 3" key="1">
    <citation type="journal article" date="2016" name="Mol. Biol. Evol.">
        <title>Comparative Genomics of Early-Diverging Mushroom-Forming Fungi Provides Insights into the Origins of Lignocellulose Decay Capabilities.</title>
        <authorList>
            <person name="Nagy L.G."/>
            <person name="Riley R."/>
            <person name="Tritt A."/>
            <person name="Adam C."/>
            <person name="Daum C."/>
            <person name="Floudas D."/>
            <person name="Sun H."/>
            <person name="Yadav J.S."/>
            <person name="Pangilinan J."/>
            <person name="Larsson K.H."/>
            <person name="Matsuura K."/>
            <person name="Barry K."/>
            <person name="Labutti K."/>
            <person name="Kuo R."/>
            <person name="Ohm R.A."/>
            <person name="Bhattacharya S.S."/>
            <person name="Shirouzu T."/>
            <person name="Yoshinaga Y."/>
            <person name="Martin F.M."/>
            <person name="Grigoriev I.V."/>
            <person name="Hibbett D.S."/>
        </authorList>
    </citation>
    <scope>NUCLEOTIDE SEQUENCE [LARGE SCALE GENOMIC DNA]</scope>
    <source>
        <strain evidence="2 3">CBS 109695</strain>
    </source>
</reference>
<protein>
    <submittedName>
        <fullName evidence="2">Uncharacterized protein</fullName>
    </submittedName>
</protein>
<proteinExistence type="predicted"/>
<name>A0A166FYP7_9AGAM</name>
<dbReference type="STRING" id="436010.A0A166FYP7"/>
<evidence type="ECO:0000256" key="1">
    <source>
        <dbReference type="SAM" id="SignalP"/>
    </source>
</evidence>
<organism evidence="2 3">
    <name type="scientific">Athelia psychrophila</name>
    <dbReference type="NCBI Taxonomy" id="1759441"/>
    <lineage>
        <taxon>Eukaryota</taxon>
        <taxon>Fungi</taxon>
        <taxon>Dikarya</taxon>
        <taxon>Basidiomycota</taxon>
        <taxon>Agaricomycotina</taxon>
        <taxon>Agaricomycetes</taxon>
        <taxon>Agaricomycetidae</taxon>
        <taxon>Atheliales</taxon>
        <taxon>Atheliaceae</taxon>
        <taxon>Athelia</taxon>
    </lineage>
</organism>
<feature type="signal peptide" evidence="1">
    <location>
        <begin position="1"/>
        <end position="16"/>
    </location>
</feature>
<dbReference type="CDD" id="cd22209">
    <property type="entry name" value="EMC10"/>
    <property type="match status" value="1"/>
</dbReference>
<gene>
    <name evidence="2" type="ORF">FIBSPDRAFT_865171</name>
</gene>
<evidence type="ECO:0000313" key="2">
    <source>
        <dbReference type="EMBL" id="KZP17305.1"/>
    </source>
</evidence>
<evidence type="ECO:0000313" key="3">
    <source>
        <dbReference type="Proteomes" id="UP000076532"/>
    </source>
</evidence>
<dbReference type="Proteomes" id="UP000076532">
    <property type="component" value="Unassembled WGS sequence"/>
</dbReference>
<keyword evidence="1" id="KW-0732">Signal</keyword>
<feature type="chain" id="PRO_5007873621" evidence="1">
    <location>
        <begin position="17"/>
        <end position="219"/>
    </location>
</feature>